<dbReference type="Gramene" id="PSAT_LOCUS8771_t1">
    <property type="protein sequence ID" value="CAL5188600.1"/>
    <property type="gene ID" value="PSAT_LOCUS8771"/>
</dbReference>
<dbReference type="Gramene" id="Psat2g130600.1">
    <property type="protein sequence ID" value="Psat2g130600.1.cds"/>
    <property type="gene ID" value="Psat2g130600"/>
</dbReference>
<dbReference type="PANTHER" id="PTHR34683">
    <property type="entry name" value="EXPRESSED PROTEIN-RELATED"/>
    <property type="match status" value="1"/>
</dbReference>
<reference evidence="3 4" key="1">
    <citation type="journal article" date="2022" name="Nat. Genet.">
        <title>Improved pea reference genome and pan-genome highlight genomic features and evolutionary characteristics.</title>
        <authorList>
            <person name="Yang T."/>
            <person name="Liu R."/>
            <person name="Luo Y."/>
            <person name="Hu S."/>
            <person name="Wang D."/>
            <person name="Wang C."/>
            <person name="Pandey M.K."/>
            <person name="Ge S."/>
            <person name="Xu Q."/>
            <person name="Li N."/>
            <person name="Li G."/>
            <person name="Huang Y."/>
            <person name="Saxena R.K."/>
            <person name="Ji Y."/>
            <person name="Li M."/>
            <person name="Yan X."/>
            <person name="He Y."/>
            <person name="Liu Y."/>
            <person name="Wang X."/>
            <person name="Xiang C."/>
            <person name="Varshney R.K."/>
            <person name="Ding H."/>
            <person name="Gao S."/>
            <person name="Zong X."/>
        </authorList>
    </citation>
    <scope>NUCLEOTIDE SEQUENCE [LARGE SCALE GENOMIC DNA]</scope>
    <source>
        <strain evidence="3 4">cv. Zhongwan 6</strain>
    </source>
</reference>
<dbReference type="Gramene" id="Psat02G0380200-T1">
    <property type="protein sequence ID" value="KAI5437821.1"/>
    <property type="gene ID" value="KIW84_023802"/>
</dbReference>
<gene>
    <name evidence="3" type="ORF">KIW84_023802</name>
</gene>
<keyword evidence="4" id="KW-1185">Reference proteome</keyword>
<feature type="signal peptide" evidence="2">
    <location>
        <begin position="1"/>
        <end position="16"/>
    </location>
</feature>
<keyword evidence="2" id="KW-0732">Signal</keyword>
<feature type="chain" id="PRO_5039305586" evidence="2">
    <location>
        <begin position="17"/>
        <end position="66"/>
    </location>
</feature>
<sequence>MKSCLLLVASVTAASAIIVPDSFSPYVSPHEGGTQRGKNGSSASRNKFTPRFDGLRFIETLITAHR</sequence>
<name>A0A9D4YJT8_PEA</name>
<evidence type="ECO:0000313" key="4">
    <source>
        <dbReference type="Proteomes" id="UP001058974"/>
    </source>
</evidence>
<proteinExistence type="predicted"/>
<organism evidence="3 4">
    <name type="scientific">Pisum sativum</name>
    <name type="common">Garden pea</name>
    <name type="synonym">Lathyrus oleraceus</name>
    <dbReference type="NCBI Taxonomy" id="3888"/>
    <lineage>
        <taxon>Eukaryota</taxon>
        <taxon>Viridiplantae</taxon>
        <taxon>Streptophyta</taxon>
        <taxon>Embryophyta</taxon>
        <taxon>Tracheophyta</taxon>
        <taxon>Spermatophyta</taxon>
        <taxon>Magnoliopsida</taxon>
        <taxon>eudicotyledons</taxon>
        <taxon>Gunneridae</taxon>
        <taxon>Pentapetalae</taxon>
        <taxon>rosids</taxon>
        <taxon>fabids</taxon>
        <taxon>Fabales</taxon>
        <taxon>Fabaceae</taxon>
        <taxon>Papilionoideae</taxon>
        <taxon>50 kb inversion clade</taxon>
        <taxon>NPAAA clade</taxon>
        <taxon>Hologalegina</taxon>
        <taxon>IRL clade</taxon>
        <taxon>Fabeae</taxon>
        <taxon>Lathyrus</taxon>
    </lineage>
</organism>
<accession>A0A9D4YJT8</accession>
<protein>
    <submittedName>
        <fullName evidence="3">Uncharacterized protein</fullName>
    </submittedName>
</protein>
<dbReference type="Proteomes" id="UP001058974">
    <property type="component" value="Chromosome 2"/>
</dbReference>
<dbReference type="PANTHER" id="PTHR34683:SF2">
    <property type="entry name" value="EXPRESSED PROTEIN"/>
    <property type="match status" value="1"/>
</dbReference>
<feature type="compositionally biased region" description="Polar residues" evidence="1">
    <location>
        <begin position="36"/>
        <end position="47"/>
    </location>
</feature>
<comment type="caution">
    <text evidence="3">The sequence shown here is derived from an EMBL/GenBank/DDBJ whole genome shotgun (WGS) entry which is preliminary data.</text>
</comment>
<evidence type="ECO:0000256" key="1">
    <source>
        <dbReference type="SAM" id="MobiDB-lite"/>
    </source>
</evidence>
<dbReference type="EMBL" id="JAMSHJ010000002">
    <property type="protein sequence ID" value="KAI5437821.1"/>
    <property type="molecule type" value="Genomic_DNA"/>
</dbReference>
<dbReference type="AlphaFoldDB" id="A0A9D4YJT8"/>
<feature type="region of interest" description="Disordered" evidence="1">
    <location>
        <begin position="22"/>
        <end position="48"/>
    </location>
</feature>
<evidence type="ECO:0000313" key="3">
    <source>
        <dbReference type="EMBL" id="KAI5437821.1"/>
    </source>
</evidence>
<evidence type="ECO:0000256" key="2">
    <source>
        <dbReference type="SAM" id="SignalP"/>
    </source>
</evidence>